<organism evidence="2 3">
    <name type="scientific">Puccinia striiformis</name>
    <dbReference type="NCBI Taxonomy" id="27350"/>
    <lineage>
        <taxon>Eukaryota</taxon>
        <taxon>Fungi</taxon>
        <taxon>Dikarya</taxon>
        <taxon>Basidiomycota</taxon>
        <taxon>Pucciniomycotina</taxon>
        <taxon>Pucciniomycetes</taxon>
        <taxon>Pucciniales</taxon>
        <taxon>Pucciniaceae</taxon>
        <taxon>Puccinia</taxon>
    </lineage>
</organism>
<dbReference type="OrthoDB" id="2507136at2759"/>
<feature type="transmembrane region" description="Helical" evidence="1">
    <location>
        <begin position="110"/>
        <end position="127"/>
    </location>
</feature>
<feature type="transmembrane region" description="Helical" evidence="1">
    <location>
        <begin position="179"/>
        <end position="205"/>
    </location>
</feature>
<keyword evidence="1" id="KW-1133">Transmembrane helix</keyword>
<dbReference type="VEuPathDB" id="FungiDB:PSHT_00074"/>
<name>A0A2S4WNZ7_9BASI</name>
<evidence type="ECO:0000313" key="3">
    <source>
        <dbReference type="Proteomes" id="UP000238274"/>
    </source>
</evidence>
<comment type="caution">
    <text evidence="2">The sequence shown here is derived from an EMBL/GenBank/DDBJ whole genome shotgun (WGS) entry which is preliminary data.</text>
</comment>
<dbReference type="EMBL" id="PKSM01000001">
    <property type="protein sequence ID" value="POW23483.1"/>
    <property type="molecule type" value="Genomic_DNA"/>
</dbReference>
<gene>
    <name evidence="2" type="ORF">PSHT_00074</name>
</gene>
<feature type="transmembrane region" description="Helical" evidence="1">
    <location>
        <begin position="70"/>
        <end position="89"/>
    </location>
</feature>
<accession>A0A2S4WNZ7</accession>
<proteinExistence type="predicted"/>
<feature type="transmembrane region" description="Helical" evidence="1">
    <location>
        <begin position="267"/>
        <end position="291"/>
    </location>
</feature>
<reference evidence="2 3" key="1">
    <citation type="submission" date="2017-12" db="EMBL/GenBank/DDBJ databases">
        <title>Gene loss provides genomic basis for host adaptation in cereal stripe rust fungi.</title>
        <authorList>
            <person name="Xia C."/>
        </authorList>
    </citation>
    <scope>NUCLEOTIDE SEQUENCE [LARGE SCALE GENOMIC DNA]</scope>
    <source>
        <strain evidence="2 3">93TX-2</strain>
    </source>
</reference>
<evidence type="ECO:0000256" key="1">
    <source>
        <dbReference type="SAM" id="Phobius"/>
    </source>
</evidence>
<evidence type="ECO:0000313" key="2">
    <source>
        <dbReference type="EMBL" id="POW23483.1"/>
    </source>
</evidence>
<feature type="transmembrane region" description="Helical" evidence="1">
    <location>
        <begin position="147"/>
        <end position="167"/>
    </location>
</feature>
<reference evidence="3" key="3">
    <citation type="journal article" date="2018" name="Mol. Plant Microbe Interact.">
        <title>Genome sequence resources for the wheat stripe rust pathogen (Puccinia striiformis f. sp. tritici) and the barley stripe rust pathogen (Puccinia striiformis f. sp. hordei).</title>
        <authorList>
            <person name="Xia C."/>
            <person name="Wang M."/>
            <person name="Yin C."/>
            <person name="Cornejo O.E."/>
            <person name="Hulbert S.H."/>
            <person name="Chen X."/>
        </authorList>
    </citation>
    <scope>NUCLEOTIDE SEQUENCE [LARGE SCALE GENOMIC DNA]</scope>
    <source>
        <strain evidence="3">93TX-2</strain>
    </source>
</reference>
<dbReference type="Proteomes" id="UP000238274">
    <property type="component" value="Unassembled WGS sequence"/>
</dbReference>
<protein>
    <submittedName>
        <fullName evidence="2">Uncharacterized protein</fullName>
    </submittedName>
</protein>
<dbReference type="AlphaFoldDB" id="A0A2S4WNZ7"/>
<keyword evidence="1" id="KW-0472">Membrane</keyword>
<keyword evidence="1" id="KW-0812">Transmembrane</keyword>
<dbReference type="VEuPathDB" id="FungiDB:PSTT_02672"/>
<sequence length="451" mass="50799">MAHNLHDDVSDLPFDSDSCSSTYTMTTQALVDFVKNLPLSINPYEATAEKIKQETRIAKPVLWGLILRRIIAVNFLVLCGQAIVILWLRKKANKLHFFRRNKLGLIHVEMLNELVLLMCIFSLLSFIDLITQELAEQDLISFSSKLVLQILFLWILCIETAMNVTSLGTRARAGASIRLSPLVCLALNGILVAFMFTPGALLMWVSVDGAGALKAIEDNSRKVIVLLLQSAPTYRPGNYSYLSVVEIVQPLAAIAPYKKRFAYDTRFMLYIFLVQHSLIAVIYLPLFIIVLRSLRRQIPPMELPEKGLAGDPTTKKRNAIDRVRKRLIKHAFLVYLQEILYYPPVLYELLAPTRKVSQFSDPTWILVEQVVSPDQFVPPLNEIDSDRVGRSSQGVHGPTAIIGNIILAFLIQNAWETHKKNLKISIAAAEIHPELVPEREKSHKGFTSSCS</sequence>
<reference evidence="3" key="2">
    <citation type="journal article" date="2018" name="BMC Genomics">
        <title>Genomic insights into host adaptation between the wheat stripe rust pathogen (Puccinia striiformis f. sp. tritici) and the barley stripe rust pathogen (Puccinia striiformis f. sp. hordei).</title>
        <authorList>
            <person name="Xia C."/>
            <person name="Wang M."/>
            <person name="Yin C."/>
            <person name="Cornejo O.E."/>
            <person name="Hulbert S.H."/>
            <person name="Chen X."/>
        </authorList>
    </citation>
    <scope>NUCLEOTIDE SEQUENCE [LARGE SCALE GENOMIC DNA]</scope>
    <source>
        <strain evidence="3">93TX-2</strain>
    </source>
</reference>
<keyword evidence="3" id="KW-1185">Reference proteome</keyword>